<dbReference type="SUPFAM" id="SSF52540">
    <property type="entry name" value="P-loop containing nucleoside triphosphate hydrolases"/>
    <property type="match status" value="1"/>
</dbReference>
<dbReference type="InterPro" id="IPR019734">
    <property type="entry name" value="TPR_rpt"/>
</dbReference>
<feature type="repeat" description="TPR" evidence="2">
    <location>
        <begin position="62"/>
        <end position="95"/>
    </location>
</feature>
<dbReference type="InterPro" id="IPR027417">
    <property type="entry name" value="P-loop_NTPase"/>
</dbReference>
<evidence type="ECO:0000313" key="3">
    <source>
        <dbReference type="EMBL" id="MFD3263482.1"/>
    </source>
</evidence>
<dbReference type="SUPFAM" id="SSF48452">
    <property type="entry name" value="TPR-like"/>
    <property type="match status" value="1"/>
</dbReference>
<keyword evidence="4" id="KW-1185">Reference proteome</keyword>
<dbReference type="Pfam" id="PF13432">
    <property type="entry name" value="TPR_16"/>
    <property type="match status" value="1"/>
</dbReference>
<sequence length="439" mass="47498">MRALVHAGRRAEADQRLLALEPQLQGDARGLQAAGEIFLANARFSEALRCYLRAAELAPADPGALYNLASALVATGDLAGAEAAFDQVIALDPTDADAFYNRATLRRWTPAENHVAALEAAIARARHPAAEAALCYGLAKELEDLGEHDAAWSWLARGAARRRGQLSYRVEADLETMAQIAAAFDAPLMAGATPSPEPVGPIFVLGLPRSGTTLVDRILSAHSQVESLGEISDFALSLMRTVGPADGKGDLVARSAQMDFAALGQAYRDSLSAYGRAAPRLIDKTPANYLYIGLIALSLPQARIVHVRRDPMDNGYALLKTLFRTGCPYSYSQSDLGAYIGAYHRLMDHWRTVLPGRLVEIDYEALVQDQEGESRRLLADLDLDWDPACLDFHANPAPAATASAAQVRRPIYRDSLALWRRYEAGLAPLSDSLRAQGLL</sequence>
<protein>
    <submittedName>
        <fullName evidence="3">Sulfotransferase</fullName>
    </submittedName>
</protein>
<name>A0ABW6CNJ9_9CAUL</name>
<dbReference type="InterPro" id="IPR011990">
    <property type="entry name" value="TPR-like_helical_dom_sf"/>
</dbReference>
<keyword evidence="1" id="KW-0808">Transferase</keyword>
<comment type="caution">
    <text evidence="3">The sequence shown here is derived from an EMBL/GenBank/DDBJ whole genome shotgun (WGS) entry which is preliminary data.</text>
</comment>
<dbReference type="Pfam" id="PF13469">
    <property type="entry name" value="Sulfotransfer_3"/>
    <property type="match status" value="1"/>
</dbReference>
<gene>
    <name evidence="3" type="ORF">OCL97_05805</name>
</gene>
<dbReference type="RefSeq" id="WP_377368430.1">
    <property type="nucleotide sequence ID" value="NZ_JAOTJD010000007.1"/>
</dbReference>
<feature type="repeat" description="TPR" evidence="2">
    <location>
        <begin position="28"/>
        <end position="61"/>
    </location>
</feature>
<dbReference type="Gene3D" id="3.40.50.300">
    <property type="entry name" value="P-loop containing nucleotide triphosphate hydrolases"/>
    <property type="match status" value="1"/>
</dbReference>
<dbReference type="Proteomes" id="UP001598130">
    <property type="component" value="Unassembled WGS sequence"/>
</dbReference>
<dbReference type="InterPro" id="IPR026634">
    <property type="entry name" value="TPST-like"/>
</dbReference>
<evidence type="ECO:0000313" key="4">
    <source>
        <dbReference type="Proteomes" id="UP001598130"/>
    </source>
</evidence>
<evidence type="ECO:0000256" key="1">
    <source>
        <dbReference type="ARBA" id="ARBA00022679"/>
    </source>
</evidence>
<dbReference type="PROSITE" id="PS50005">
    <property type="entry name" value="TPR"/>
    <property type="match status" value="2"/>
</dbReference>
<accession>A0ABW6CNJ9</accession>
<dbReference type="PANTHER" id="PTHR12788:SF10">
    <property type="entry name" value="PROTEIN-TYROSINE SULFOTRANSFERASE"/>
    <property type="match status" value="1"/>
</dbReference>
<organism evidence="3 4">
    <name type="scientific">Phenylobacterium ferrooxidans</name>
    <dbReference type="NCBI Taxonomy" id="2982689"/>
    <lineage>
        <taxon>Bacteria</taxon>
        <taxon>Pseudomonadati</taxon>
        <taxon>Pseudomonadota</taxon>
        <taxon>Alphaproteobacteria</taxon>
        <taxon>Caulobacterales</taxon>
        <taxon>Caulobacteraceae</taxon>
        <taxon>Phenylobacterium</taxon>
    </lineage>
</organism>
<dbReference type="PANTHER" id="PTHR12788">
    <property type="entry name" value="PROTEIN-TYROSINE SULFOTRANSFERASE 2"/>
    <property type="match status" value="1"/>
</dbReference>
<dbReference type="SMART" id="SM00028">
    <property type="entry name" value="TPR"/>
    <property type="match status" value="3"/>
</dbReference>
<keyword evidence="2" id="KW-0802">TPR repeat</keyword>
<proteinExistence type="predicted"/>
<evidence type="ECO:0000256" key="2">
    <source>
        <dbReference type="PROSITE-ProRule" id="PRU00339"/>
    </source>
</evidence>
<dbReference type="EMBL" id="JAOTJD010000007">
    <property type="protein sequence ID" value="MFD3263482.1"/>
    <property type="molecule type" value="Genomic_DNA"/>
</dbReference>
<dbReference type="Gene3D" id="1.25.40.10">
    <property type="entry name" value="Tetratricopeptide repeat domain"/>
    <property type="match status" value="1"/>
</dbReference>
<reference evidence="3 4" key="1">
    <citation type="submission" date="2022-09" db="EMBL/GenBank/DDBJ databases">
        <title>New species of Phenylobacterium.</title>
        <authorList>
            <person name="Mieszkin S."/>
        </authorList>
    </citation>
    <scope>NUCLEOTIDE SEQUENCE [LARGE SCALE GENOMIC DNA]</scope>
    <source>
        <strain evidence="3 4">HK31-G</strain>
    </source>
</reference>